<evidence type="ECO:0000313" key="4">
    <source>
        <dbReference type="Proteomes" id="UP001642900"/>
    </source>
</evidence>
<keyword evidence="4" id="KW-1185">Reference proteome</keyword>
<reference evidence="3 4" key="1">
    <citation type="submission" date="2020-02" db="EMBL/GenBank/DDBJ databases">
        <title>Genome sequence of strain CCNWXJ40-4.</title>
        <authorList>
            <person name="Gao J."/>
            <person name="Sun J."/>
        </authorList>
    </citation>
    <scope>NUCLEOTIDE SEQUENCE [LARGE SCALE GENOMIC DNA]</scope>
    <source>
        <strain evidence="3 4">CCNWXJ 40-4</strain>
    </source>
</reference>
<dbReference type="AlphaFoldDB" id="A0A6G4WH48"/>
<dbReference type="InterPro" id="IPR040079">
    <property type="entry name" value="Glutathione_S-Trfase"/>
</dbReference>
<dbReference type="CDD" id="cd10291">
    <property type="entry name" value="GST_C_YfcG_like"/>
    <property type="match status" value="1"/>
</dbReference>
<dbReference type="InterPro" id="IPR010987">
    <property type="entry name" value="Glutathione-S-Trfase_C-like"/>
</dbReference>
<dbReference type="RefSeq" id="WP_165030837.1">
    <property type="nucleotide sequence ID" value="NZ_JAAKZF010000032.1"/>
</dbReference>
<name>A0A6G4WH48_9HYPH</name>
<dbReference type="EMBL" id="JAAKZF010000032">
    <property type="protein sequence ID" value="NGO53450.1"/>
    <property type="molecule type" value="Genomic_DNA"/>
</dbReference>
<gene>
    <name evidence="3" type="ORF">G6N73_20180</name>
</gene>
<proteinExistence type="predicted"/>
<dbReference type="Pfam" id="PF13409">
    <property type="entry name" value="GST_N_2"/>
    <property type="match status" value="1"/>
</dbReference>
<dbReference type="PANTHER" id="PTHR44051:SF19">
    <property type="entry name" value="DISULFIDE-BOND OXIDOREDUCTASE YFCG"/>
    <property type="match status" value="1"/>
</dbReference>
<dbReference type="PANTHER" id="PTHR44051">
    <property type="entry name" value="GLUTATHIONE S-TRANSFERASE-RELATED"/>
    <property type="match status" value="1"/>
</dbReference>
<dbReference type="Proteomes" id="UP001642900">
    <property type="component" value="Unassembled WGS sequence"/>
</dbReference>
<evidence type="ECO:0000259" key="1">
    <source>
        <dbReference type="PROSITE" id="PS50404"/>
    </source>
</evidence>
<dbReference type="InterPro" id="IPR004045">
    <property type="entry name" value="Glutathione_S-Trfase_N"/>
</dbReference>
<dbReference type="InterPro" id="IPR036282">
    <property type="entry name" value="Glutathione-S-Trfase_C_sf"/>
</dbReference>
<feature type="domain" description="GST C-terminal" evidence="2">
    <location>
        <begin position="97"/>
        <end position="214"/>
    </location>
</feature>
<sequence length="214" mass="24926">MDVTTQTQRIDIYYWTTPNGRKATIMAEELDIPYNVHFIDITKGKQFEPDFLAIAPNNRIPAIVDPEGPDGAPIQIFESGAILLYLARKFRRFYPEEERQRAKVDVWLMWQMGGFGPMLGQAHHFNLMDEAIPYAIKRYNDETQRLYRVLNAQLTKQKFVAGEEYTIADIAIFPWVARFERHRTNLDDYLAVKSWFDRVKVRPAVIRGMAIAPN</sequence>
<dbReference type="SUPFAM" id="SSF47616">
    <property type="entry name" value="GST C-terminal domain-like"/>
    <property type="match status" value="1"/>
</dbReference>
<dbReference type="SFLD" id="SFLDG01151">
    <property type="entry name" value="Main.2:_Nu-like"/>
    <property type="match status" value="1"/>
</dbReference>
<feature type="domain" description="GST N-terminal" evidence="1">
    <location>
        <begin position="7"/>
        <end position="94"/>
    </location>
</feature>
<dbReference type="Pfam" id="PF00043">
    <property type="entry name" value="GST_C"/>
    <property type="match status" value="1"/>
</dbReference>
<dbReference type="Gene3D" id="3.40.30.10">
    <property type="entry name" value="Glutaredoxin"/>
    <property type="match status" value="1"/>
</dbReference>
<comment type="caution">
    <text evidence="3">The sequence shown here is derived from an EMBL/GenBank/DDBJ whole genome shotgun (WGS) entry which is preliminary data.</text>
</comment>
<dbReference type="InterPro" id="IPR036249">
    <property type="entry name" value="Thioredoxin-like_sf"/>
</dbReference>
<dbReference type="SFLD" id="SFLDS00019">
    <property type="entry name" value="Glutathione_Transferase_(cytos"/>
    <property type="match status" value="1"/>
</dbReference>
<dbReference type="InterPro" id="IPR004046">
    <property type="entry name" value="GST_C"/>
</dbReference>
<evidence type="ECO:0000259" key="2">
    <source>
        <dbReference type="PROSITE" id="PS50405"/>
    </source>
</evidence>
<dbReference type="PROSITE" id="PS50404">
    <property type="entry name" value="GST_NTER"/>
    <property type="match status" value="1"/>
</dbReference>
<dbReference type="SUPFAM" id="SSF52833">
    <property type="entry name" value="Thioredoxin-like"/>
    <property type="match status" value="1"/>
</dbReference>
<evidence type="ECO:0000313" key="3">
    <source>
        <dbReference type="EMBL" id="NGO53450.1"/>
    </source>
</evidence>
<protein>
    <submittedName>
        <fullName evidence="3">Glutathione S-transferase family protein</fullName>
    </submittedName>
</protein>
<dbReference type="Gene3D" id="1.20.1050.10">
    <property type="match status" value="1"/>
</dbReference>
<organism evidence="3 4">
    <name type="scientific">Allomesorhizobium camelthorni</name>
    <dbReference type="NCBI Taxonomy" id="475069"/>
    <lineage>
        <taxon>Bacteria</taxon>
        <taxon>Pseudomonadati</taxon>
        <taxon>Pseudomonadota</taxon>
        <taxon>Alphaproteobacteria</taxon>
        <taxon>Hyphomicrobiales</taxon>
        <taxon>Phyllobacteriaceae</taxon>
        <taxon>Allomesorhizobium</taxon>
    </lineage>
</organism>
<dbReference type="CDD" id="cd03048">
    <property type="entry name" value="GST_N_Ure2p_like"/>
    <property type="match status" value="1"/>
</dbReference>
<dbReference type="PROSITE" id="PS50405">
    <property type="entry name" value="GST_CTER"/>
    <property type="match status" value="1"/>
</dbReference>
<accession>A0A6G4WH48</accession>
<dbReference type="SFLD" id="SFLDG00358">
    <property type="entry name" value="Main_(cytGST)"/>
    <property type="match status" value="1"/>
</dbReference>